<feature type="region of interest" description="Disordered" evidence="7">
    <location>
        <begin position="1"/>
        <end position="24"/>
    </location>
</feature>
<comment type="catalytic activity">
    <reaction evidence="5 6">
        <text>a 5'-end (N(7)-methyl 5'-triphosphoguanosine)-ribonucleoside in mRNA + H2O = N(7)-methyl-GMP + a 5'-end diphospho-ribonucleoside in mRNA + 2 H(+)</text>
        <dbReference type="Rhea" id="RHEA:65388"/>
        <dbReference type="Rhea" id="RHEA-COMP:17165"/>
        <dbReference type="Rhea" id="RHEA-COMP:17167"/>
        <dbReference type="ChEBI" id="CHEBI:15377"/>
        <dbReference type="ChEBI" id="CHEBI:15378"/>
        <dbReference type="ChEBI" id="CHEBI:58285"/>
        <dbReference type="ChEBI" id="CHEBI:156461"/>
        <dbReference type="ChEBI" id="CHEBI:167616"/>
        <dbReference type="EC" id="3.6.1.59"/>
    </reaction>
</comment>
<protein>
    <recommendedName>
        <fullName evidence="4 6">m7GpppX diphosphatase</fullName>
        <ecNumber evidence="3 6">3.6.1.59</ecNumber>
    </recommendedName>
</protein>
<sequence length="329" mass="37728">MSEEQTGVTKKSFGDNNGHSTKRLKLSENARASFEGAYDVSVLNEKRTQKAVFLQGKFPENPEADAVIILEQKPFDVSPKALSGLLSVETELSVDMNNDIYSTYNAIPARGICGLKATLIYPASKKHINKYKKQDIFAITETGEDYQQITLPYLEKQFSNNVFNIQWVYNILDHKQESERIIFEDCDPETGFVLLPDMKWDAKDAKSLYVIAIPHKRGIKSVRELTGKHLPLLENIELKALGAIKQKFGLDRKSLRLYFHYQPSYYHLHVHITHIELDIPGTSVLRAHLLYDVIENIKLKSDYYQQKTFSFTLVQNDPLLEELCTNRNI</sequence>
<evidence type="ECO:0000256" key="2">
    <source>
        <dbReference type="ARBA" id="ARBA00011140"/>
    </source>
</evidence>
<dbReference type="EC" id="3.6.1.59" evidence="3 6"/>
<evidence type="ECO:0000256" key="6">
    <source>
        <dbReference type="PIRNR" id="PIRNR028973"/>
    </source>
</evidence>
<keyword evidence="6" id="KW-0539">Nucleus</keyword>
<organism evidence="8 9">
    <name type="scientific">Clavelina lepadiformis</name>
    <name type="common">Light-bulb sea squirt</name>
    <name type="synonym">Ascidia lepadiformis</name>
    <dbReference type="NCBI Taxonomy" id="159417"/>
    <lineage>
        <taxon>Eukaryota</taxon>
        <taxon>Metazoa</taxon>
        <taxon>Chordata</taxon>
        <taxon>Tunicata</taxon>
        <taxon>Ascidiacea</taxon>
        <taxon>Aplousobranchia</taxon>
        <taxon>Clavelinidae</taxon>
        <taxon>Clavelina</taxon>
    </lineage>
</organism>
<comment type="subunit">
    <text evidence="2">Homodimer. Associates with components of the exosome multienzyme ribonuclease complex, such as EXOSC3 and EXOSC4. Interacts with NDOR1.</text>
</comment>
<dbReference type="InterPro" id="IPR036265">
    <property type="entry name" value="HIT-like_sf"/>
</dbReference>
<keyword evidence="6" id="KW-0507">mRNA processing</keyword>
<evidence type="ECO:0000256" key="1">
    <source>
        <dbReference type="ARBA" id="ARBA00010208"/>
    </source>
</evidence>
<dbReference type="InterPro" id="IPR008594">
    <property type="entry name" value="DcpS/DCS2"/>
</dbReference>
<dbReference type="InterPro" id="IPR011145">
    <property type="entry name" value="Scavenger_mRNA_decap_enz_N"/>
</dbReference>
<evidence type="ECO:0000256" key="7">
    <source>
        <dbReference type="SAM" id="MobiDB-lite"/>
    </source>
</evidence>
<comment type="function">
    <text evidence="6">Decapping scavenger enzyme that catalyzes the cleavage of a residual cap structure following the degradation of mRNAs by the 3'-&gt;5' exosome-mediated mRNA decay pathway.</text>
</comment>
<dbReference type="Gene3D" id="3.30.200.40">
    <property type="entry name" value="Scavenger mRNA decapping enzyme, N-terminal domain"/>
    <property type="match status" value="1"/>
</dbReference>
<dbReference type="Pfam" id="PF11969">
    <property type="entry name" value="DcpS_C"/>
    <property type="match status" value="1"/>
</dbReference>
<dbReference type="PANTHER" id="PTHR12978:SF0">
    <property type="entry name" value="M7GPPPX DIPHOSPHATASE"/>
    <property type="match status" value="1"/>
</dbReference>
<comment type="caution">
    <text evidence="8">The sequence shown here is derived from an EMBL/GenBank/DDBJ whole genome shotgun (WGS) entry which is preliminary data.</text>
</comment>
<comment type="subcellular location">
    <subcellularLocation>
        <location evidence="6">Nucleus</location>
    </subcellularLocation>
</comment>
<name>A0ABP0EZL8_CLALP</name>
<dbReference type="Gene3D" id="3.30.428.10">
    <property type="entry name" value="HIT-like"/>
    <property type="match status" value="1"/>
</dbReference>
<evidence type="ECO:0000256" key="5">
    <source>
        <dbReference type="ARBA" id="ARBA00048222"/>
    </source>
</evidence>
<comment type="similarity">
    <text evidence="1 6">Belongs to the HIT family.</text>
</comment>
<dbReference type="PIRSF" id="PIRSF028973">
    <property type="entry name" value="Scavenger_mRNA_decap_enz"/>
    <property type="match status" value="1"/>
</dbReference>
<evidence type="ECO:0000256" key="4">
    <source>
        <dbReference type="ARBA" id="ARBA00015636"/>
    </source>
</evidence>
<evidence type="ECO:0000256" key="3">
    <source>
        <dbReference type="ARBA" id="ARBA00012520"/>
    </source>
</evidence>
<dbReference type="PANTHER" id="PTHR12978">
    <property type="entry name" value="HISTIDINE TRIAD HIT PROTEIN MEMBER"/>
    <property type="match status" value="1"/>
</dbReference>
<dbReference type="EMBL" id="CAWYQH010000001">
    <property type="protein sequence ID" value="CAK8671497.1"/>
    <property type="molecule type" value="Genomic_DNA"/>
</dbReference>
<gene>
    <name evidence="8" type="ORF">CVLEPA_LOCUS556</name>
</gene>
<keyword evidence="9" id="KW-1185">Reference proteome</keyword>
<keyword evidence="6" id="KW-0378">Hydrolase</keyword>
<dbReference type="SUPFAM" id="SSF102860">
    <property type="entry name" value="mRNA decapping enzyme DcpS N-terminal domain"/>
    <property type="match status" value="1"/>
</dbReference>
<dbReference type="Proteomes" id="UP001642483">
    <property type="component" value="Unassembled WGS sequence"/>
</dbReference>
<proteinExistence type="inferred from homology"/>
<accession>A0ABP0EZL8</accession>
<dbReference type="SUPFAM" id="SSF54197">
    <property type="entry name" value="HIT-like"/>
    <property type="match status" value="1"/>
</dbReference>
<dbReference type="Pfam" id="PF05652">
    <property type="entry name" value="DcpS"/>
    <property type="match status" value="1"/>
</dbReference>
<feature type="compositionally biased region" description="Polar residues" evidence="7">
    <location>
        <begin position="1"/>
        <end position="19"/>
    </location>
</feature>
<reference evidence="8 9" key="1">
    <citation type="submission" date="2024-02" db="EMBL/GenBank/DDBJ databases">
        <authorList>
            <person name="Daric V."/>
            <person name="Darras S."/>
        </authorList>
    </citation>
    <scope>NUCLEOTIDE SEQUENCE [LARGE SCALE GENOMIC DNA]</scope>
</reference>
<evidence type="ECO:0000313" key="8">
    <source>
        <dbReference type="EMBL" id="CAK8671497.1"/>
    </source>
</evidence>
<evidence type="ECO:0000313" key="9">
    <source>
        <dbReference type="Proteomes" id="UP001642483"/>
    </source>
</evidence>